<dbReference type="InterPro" id="IPR003758">
    <property type="entry name" value="LpxK"/>
</dbReference>
<comment type="function">
    <text evidence="1 13">Transfers the gamma-phosphate of ATP to the 4'-position of a tetraacyldisaccharide 1-phosphate intermediate (termed DS-1-P) to form tetraacyldisaccharide 1,4'-bis-phosphate (lipid IVA).</text>
</comment>
<dbReference type="GO" id="GO:0009244">
    <property type="term" value="P:lipopolysaccharide core region biosynthetic process"/>
    <property type="evidence" value="ECO:0007669"/>
    <property type="project" value="TreeGrafter"/>
</dbReference>
<evidence type="ECO:0000256" key="11">
    <source>
        <dbReference type="ARBA" id="ARBA00023098"/>
    </source>
</evidence>
<evidence type="ECO:0000256" key="7">
    <source>
        <dbReference type="ARBA" id="ARBA00022679"/>
    </source>
</evidence>
<keyword evidence="15" id="KW-1185">Reference proteome</keyword>
<name>A0A2D2D662_METT3</name>
<evidence type="ECO:0000256" key="6">
    <source>
        <dbReference type="ARBA" id="ARBA00022556"/>
    </source>
</evidence>
<organism evidence="14 15">
    <name type="scientific">Methylosinus trichosporium (strain ATCC 35070 / NCIMB 11131 / UNIQEM 75 / OB3b)</name>
    <dbReference type="NCBI Taxonomy" id="595536"/>
    <lineage>
        <taxon>Bacteria</taxon>
        <taxon>Pseudomonadati</taxon>
        <taxon>Pseudomonadota</taxon>
        <taxon>Alphaproteobacteria</taxon>
        <taxon>Hyphomicrobiales</taxon>
        <taxon>Methylocystaceae</taxon>
        <taxon>Methylosinus</taxon>
    </lineage>
</organism>
<keyword evidence="11 13" id="KW-0443">Lipid metabolism</keyword>
<dbReference type="KEGG" id="mtw:CQW49_17610"/>
<evidence type="ECO:0000256" key="4">
    <source>
        <dbReference type="ARBA" id="ARBA00016436"/>
    </source>
</evidence>
<feature type="binding site" evidence="13">
    <location>
        <begin position="52"/>
        <end position="59"/>
    </location>
    <ligand>
        <name>ATP</name>
        <dbReference type="ChEBI" id="CHEBI:30616"/>
    </ligand>
</feature>
<accession>A0A2D2D662</accession>
<dbReference type="Proteomes" id="UP000230709">
    <property type="component" value="Chromosome"/>
</dbReference>
<evidence type="ECO:0000313" key="15">
    <source>
        <dbReference type="Proteomes" id="UP000230709"/>
    </source>
</evidence>
<keyword evidence="9 13" id="KW-0418">Kinase</keyword>
<keyword evidence="6 13" id="KW-0441">Lipid A biosynthesis</keyword>
<evidence type="ECO:0000256" key="5">
    <source>
        <dbReference type="ARBA" id="ARBA00022516"/>
    </source>
</evidence>
<evidence type="ECO:0000256" key="8">
    <source>
        <dbReference type="ARBA" id="ARBA00022741"/>
    </source>
</evidence>
<evidence type="ECO:0000256" key="9">
    <source>
        <dbReference type="ARBA" id="ARBA00022777"/>
    </source>
</evidence>
<dbReference type="Pfam" id="PF02606">
    <property type="entry name" value="LpxK"/>
    <property type="match status" value="1"/>
</dbReference>
<reference evidence="15" key="1">
    <citation type="submission" date="2017-10" db="EMBL/GenBank/DDBJ databases">
        <title>Completed PacBio SMRT sequence of Methylosinus trichosporium OB3b reveals presence of a third large plasmid.</title>
        <authorList>
            <person name="Charles T.C."/>
            <person name="Lynch M.D.J."/>
            <person name="Heil J.R."/>
            <person name="Cheng J."/>
        </authorList>
    </citation>
    <scope>NUCLEOTIDE SEQUENCE [LARGE SCALE GENOMIC DNA]</scope>
    <source>
        <strain evidence="15">OB3b</strain>
    </source>
</reference>
<dbReference type="STRING" id="595536.GCA_000178815_01657"/>
<dbReference type="GO" id="GO:0005524">
    <property type="term" value="F:ATP binding"/>
    <property type="evidence" value="ECO:0007669"/>
    <property type="project" value="UniProtKB-UniRule"/>
</dbReference>
<protein>
    <recommendedName>
        <fullName evidence="4 13">Tetraacyldisaccharide 4'-kinase</fullName>
        <ecNumber evidence="3 13">2.7.1.130</ecNumber>
    </recommendedName>
    <alternativeName>
        <fullName evidence="12 13">Lipid A 4'-kinase</fullName>
    </alternativeName>
</protein>
<dbReference type="NCBIfam" id="TIGR00682">
    <property type="entry name" value="lpxK"/>
    <property type="match status" value="1"/>
</dbReference>
<keyword evidence="8 13" id="KW-0547">Nucleotide-binding</keyword>
<dbReference type="AlphaFoldDB" id="A0A2D2D662"/>
<gene>
    <name evidence="13 14" type="primary">lpxK</name>
    <name evidence="14" type="ORF">CQW49_17610</name>
</gene>
<dbReference type="HAMAP" id="MF_00409">
    <property type="entry name" value="LpxK"/>
    <property type="match status" value="1"/>
</dbReference>
<keyword evidence="5 13" id="KW-0444">Lipid biosynthesis</keyword>
<keyword evidence="7 13" id="KW-0808">Transferase</keyword>
<dbReference type="PANTHER" id="PTHR42724:SF1">
    <property type="entry name" value="TETRAACYLDISACCHARIDE 4'-KINASE, MITOCHONDRIAL-RELATED"/>
    <property type="match status" value="1"/>
</dbReference>
<evidence type="ECO:0000313" key="14">
    <source>
        <dbReference type="EMBL" id="ATQ70463.1"/>
    </source>
</evidence>
<evidence type="ECO:0000256" key="1">
    <source>
        <dbReference type="ARBA" id="ARBA00002274"/>
    </source>
</evidence>
<proteinExistence type="inferred from homology"/>
<dbReference type="EMBL" id="CP023737">
    <property type="protein sequence ID" value="ATQ70463.1"/>
    <property type="molecule type" value="Genomic_DNA"/>
</dbReference>
<evidence type="ECO:0000256" key="2">
    <source>
        <dbReference type="ARBA" id="ARBA00004870"/>
    </source>
</evidence>
<evidence type="ECO:0000256" key="10">
    <source>
        <dbReference type="ARBA" id="ARBA00022840"/>
    </source>
</evidence>
<dbReference type="SUPFAM" id="SSF52540">
    <property type="entry name" value="P-loop containing nucleoside triphosphate hydrolases"/>
    <property type="match status" value="1"/>
</dbReference>
<dbReference type="InterPro" id="IPR027417">
    <property type="entry name" value="P-loop_NTPase"/>
</dbReference>
<comment type="pathway">
    <text evidence="2 13">Glycolipid biosynthesis; lipid IV(A) biosynthesis; lipid IV(A) from (3R)-3-hydroxytetradecanoyl-[acyl-carrier-protein] and UDP-N-acetyl-alpha-D-glucosamine: step 6/6.</text>
</comment>
<keyword evidence="10 13" id="KW-0067">ATP-binding</keyword>
<dbReference type="EC" id="2.7.1.130" evidence="3 13"/>
<dbReference type="PANTHER" id="PTHR42724">
    <property type="entry name" value="TETRAACYLDISACCHARIDE 4'-KINASE"/>
    <property type="match status" value="1"/>
</dbReference>
<evidence type="ECO:0000256" key="3">
    <source>
        <dbReference type="ARBA" id="ARBA00012071"/>
    </source>
</evidence>
<comment type="similarity">
    <text evidence="13">Belongs to the LpxK family.</text>
</comment>
<evidence type="ECO:0000256" key="13">
    <source>
        <dbReference type="HAMAP-Rule" id="MF_00409"/>
    </source>
</evidence>
<comment type="catalytic activity">
    <reaction evidence="13">
        <text>a lipid A disaccharide + ATP = a lipid IVA + ADP + H(+)</text>
        <dbReference type="Rhea" id="RHEA:67840"/>
        <dbReference type="ChEBI" id="CHEBI:15378"/>
        <dbReference type="ChEBI" id="CHEBI:30616"/>
        <dbReference type="ChEBI" id="CHEBI:176343"/>
        <dbReference type="ChEBI" id="CHEBI:176425"/>
        <dbReference type="ChEBI" id="CHEBI:456216"/>
        <dbReference type="EC" id="2.7.1.130"/>
    </reaction>
</comment>
<dbReference type="GO" id="GO:0009245">
    <property type="term" value="P:lipid A biosynthetic process"/>
    <property type="evidence" value="ECO:0007669"/>
    <property type="project" value="UniProtKB-UniRule"/>
</dbReference>
<dbReference type="UniPathway" id="UPA00359">
    <property type="reaction ID" value="UER00482"/>
</dbReference>
<evidence type="ECO:0000256" key="12">
    <source>
        <dbReference type="ARBA" id="ARBA00029757"/>
    </source>
</evidence>
<dbReference type="GO" id="GO:0005886">
    <property type="term" value="C:plasma membrane"/>
    <property type="evidence" value="ECO:0007669"/>
    <property type="project" value="TreeGrafter"/>
</dbReference>
<dbReference type="GO" id="GO:0009029">
    <property type="term" value="F:lipid-A 4'-kinase activity"/>
    <property type="evidence" value="ECO:0007669"/>
    <property type="project" value="UniProtKB-UniRule"/>
</dbReference>
<sequence length="327" mass="33484">MRAPGFWRRGFPSPLARALAPLGAVYGAAAGARLARPAPRAELPVIVVGGLTLGGDGKTPTALALAALLRELGEAPAFSTRGYGGAAGRPPFRVDPERHTAAEAGDEALLLARSAPTFAGVDRLAAARVAQAAGASVLILDDGLHSRRIDADLALVVVDAGHGAGNGLCPPAGPLRAPLLRQLAIVDAVVVIGAGAAGDAIAALARSSGKPVFRAAVRPDPEAARRLAGAPVLAFAGIARPEKFFATLEETGARLVGRRAFPDHHRFSRRDLFALDRQARTLGARLVTTEKDAARCPGVGSVLPIVIRFQQEEALRAALAGALTAAA</sequence>
<dbReference type="RefSeq" id="WP_024749546.1">
    <property type="nucleotide sequence ID" value="NZ_ADVE02000001.1"/>
</dbReference>